<proteinExistence type="inferred from homology"/>
<protein>
    <recommendedName>
        <fullName evidence="1">CinA-like protein</fullName>
    </recommendedName>
</protein>
<dbReference type="SUPFAM" id="SSF53218">
    <property type="entry name" value="Molybdenum cofactor biosynthesis proteins"/>
    <property type="match status" value="1"/>
</dbReference>
<dbReference type="InterPro" id="IPR041424">
    <property type="entry name" value="CinA_KH"/>
</dbReference>
<dbReference type="InterPro" id="IPR008135">
    <property type="entry name" value="Competence-induced_CinA"/>
</dbReference>
<dbReference type="Gene3D" id="3.30.70.2860">
    <property type="match status" value="1"/>
</dbReference>
<dbReference type="InterPro" id="IPR050101">
    <property type="entry name" value="CinA"/>
</dbReference>
<evidence type="ECO:0000256" key="1">
    <source>
        <dbReference type="HAMAP-Rule" id="MF_00226"/>
    </source>
</evidence>
<dbReference type="PIRSF" id="PIRSF006728">
    <property type="entry name" value="CinA"/>
    <property type="match status" value="1"/>
</dbReference>
<dbReference type="Gene3D" id="3.40.980.10">
    <property type="entry name" value="MoaB/Mog-like domain"/>
    <property type="match status" value="1"/>
</dbReference>
<keyword evidence="4" id="KW-1185">Reference proteome</keyword>
<dbReference type="Pfam" id="PF18146">
    <property type="entry name" value="CinA_KH"/>
    <property type="match status" value="1"/>
</dbReference>
<name>A0A7S8E6F5_9CHLR</name>
<organism evidence="3 4">
    <name type="scientific">Phototrophicus methaneseepsis</name>
    <dbReference type="NCBI Taxonomy" id="2710758"/>
    <lineage>
        <taxon>Bacteria</taxon>
        <taxon>Bacillati</taxon>
        <taxon>Chloroflexota</taxon>
        <taxon>Candidatus Thermofontia</taxon>
        <taxon>Phototrophicales</taxon>
        <taxon>Phototrophicaceae</taxon>
        <taxon>Phototrophicus</taxon>
    </lineage>
</organism>
<reference evidence="3 4" key="1">
    <citation type="submission" date="2020-02" db="EMBL/GenBank/DDBJ databases">
        <authorList>
            <person name="Zheng R.K."/>
            <person name="Sun C.M."/>
        </authorList>
    </citation>
    <scope>NUCLEOTIDE SEQUENCE [LARGE SCALE GENOMIC DNA]</scope>
    <source>
        <strain evidence="4">rifampicinis</strain>
    </source>
</reference>
<dbReference type="InterPro" id="IPR001453">
    <property type="entry name" value="MoaB/Mog_dom"/>
</dbReference>
<dbReference type="AlphaFoldDB" id="A0A7S8E6F5"/>
<evidence type="ECO:0000313" key="3">
    <source>
        <dbReference type="EMBL" id="QPC81246.1"/>
    </source>
</evidence>
<dbReference type="PANTHER" id="PTHR13939">
    <property type="entry name" value="NICOTINAMIDE-NUCLEOTIDE AMIDOHYDROLASE PNCC"/>
    <property type="match status" value="1"/>
</dbReference>
<dbReference type="PANTHER" id="PTHR13939:SF0">
    <property type="entry name" value="NMN AMIDOHYDROLASE-LIKE PROTEIN YFAY"/>
    <property type="match status" value="1"/>
</dbReference>
<dbReference type="Proteomes" id="UP000594468">
    <property type="component" value="Chromosome"/>
</dbReference>
<dbReference type="EMBL" id="CP062983">
    <property type="protein sequence ID" value="QPC81246.1"/>
    <property type="molecule type" value="Genomic_DNA"/>
</dbReference>
<evidence type="ECO:0000313" key="4">
    <source>
        <dbReference type="Proteomes" id="UP000594468"/>
    </source>
</evidence>
<dbReference type="CDD" id="cd00885">
    <property type="entry name" value="cinA"/>
    <property type="match status" value="1"/>
</dbReference>
<sequence length="414" mass="45609">MVDNPFDNINAEVIAIGTELLLGALTDTNSVYIAQQLRDLGVNLYFMTSVGDNVGRIAQALNIALERADIIITCGGLGPTVDDMTRAAIAQALDRDLIYHEELFQAIVERFASFRARITENNKRQAFLPEGAAVIENPVGTAPSFRVEVGNKVIVSLPGVPREMKFLMQDAVIPYLREKYNLGIIKARTLKTGGIGESALDELLGDELLNMANPTIGLAAHQGVIDVRITTKAIDMAAADAMIDSVVQRVYERAGDYIFGEESDVIEEVFAKLLQAQNRTIALLEAGINDAIIHRLQPEYPGLVSETYHFNHPDEILVGEESFSNASNMREKAHLVAERIAKDSGVDVTFAVLSLPDVKEQADIDYATVAAVYIDGRVESRAYGFGSQFDLTRDWVSQWLFSRGWRMLKESEQA</sequence>
<dbReference type="KEGG" id="pmet:G4Y79_16215"/>
<dbReference type="HAMAP" id="MF_00226_B">
    <property type="entry name" value="CinA_B"/>
    <property type="match status" value="1"/>
</dbReference>
<dbReference type="InterPro" id="IPR036425">
    <property type="entry name" value="MoaB/Mog-like_dom_sf"/>
</dbReference>
<accession>A0A7S8E6F5</accession>
<dbReference type="SMART" id="SM00852">
    <property type="entry name" value="MoCF_biosynth"/>
    <property type="match status" value="1"/>
</dbReference>
<comment type="similarity">
    <text evidence="1">Belongs to the CinA family.</text>
</comment>
<dbReference type="NCBIfam" id="TIGR00177">
    <property type="entry name" value="molyb_syn"/>
    <property type="match status" value="1"/>
</dbReference>
<evidence type="ECO:0000259" key="2">
    <source>
        <dbReference type="SMART" id="SM00852"/>
    </source>
</evidence>
<dbReference type="Pfam" id="PF00994">
    <property type="entry name" value="MoCF_biosynth"/>
    <property type="match status" value="1"/>
</dbReference>
<feature type="domain" description="MoaB/Mog" evidence="2">
    <location>
        <begin position="12"/>
        <end position="179"/>
    </location>
</feature>
<gene>
    <name evidence="3" type="ORF">G4Y79_16215</name>
</gene>
<dbReference type="RefSeq" id="WP_195169319.1">
    <property type="nucleotide sequence ID" value="NZ_CP062983.1"/>
</dbReference>
<dbReference type="NCBIfam" id="TIGR00200">
    <property type="entry name" value="cinA_nterm"/>
    <property type="match status" value="1"/>
</dbReference>